<feature type="chain" id="PRO_5002316880" description="Macrofage activating glyco protein" evidence="3">
    <location>
        <begin position="22"/>
        <end position="365"/>
    </location>
</feature>
<keyword evidence="3" id="KW-0732">Signal</keyword>
<feature type="signal peptide" evidence="3">
    <location>
        <begin position="1"/>
        <end position="21"/>
    </location>
</feature>
<dbReference type="OrthoDB" id="2564904at2759"/>
<feature type="compositionally biased region" description="Low complexity" evidence="1">
    <location>
        <begin position="305"/>
        <end position="340"/>
    </location>
</feature>
<feature type="transmembrane region" description="Helical" evidence="2">
    <location>
        <begin position="343"/>
        <end position="364"/>
    </location>
</feature>
<feature type="region of interest" description="Disordered" evidence="1">
    <location>
        <begin position="302"/>
        <end position="340"/>
    </location>
</feature>
<evidence type="ECO:0000313" key="5">
    <source>
        <dbReference type="Proteomes" id="UP000054007"/>
    </source>
</evidence>
<organism evidence="4 5">
    <name type="scientific">Cylindrobasidium torrendii FP15055 ss-10</name>
    <dbReference type="NCBI Taxonomy" id="1314674"/>
    <lineage>
        <taxon>Eukaryota</taxon>
        <taxon>Fungi</taxon>
        <taxon>Dikarya</taxon>
        <taxon>Basidiomycota</taxon>
        <taxon>Agaricomycotina</taxon>
        <taxon>Agaricomycetes</taxon>
        <taxon>Agaricomycetidae</taxon>
        <taxon>Agaricales</taxon>
        <taxon>Marasmiineae</taxon>
        <taxon>Physalacriaceae</taxon>
        <taxon>Cylindrobasidium</taxon>
    </lineage>
</organism>
<evidence type="ECO:0000256" key="2">
    <source>
        <dbReference type="SAM" id="Phobius"/>
    </source>
</evidence>
<evidence type="ECO:0000256" key="3">
    <source>
        <dbReference type="SAM" id="SignalP"/>
    </source>
</evidence>
<evidence type="ECO:0008006" key="6">
    <source>
        <dbReference type="Google" id="ProtNLM"/>
    </source>
</evidence>
<dbReference type="Proteomes" id="UP000054007">
    <property type="component" value="Unassembled WGS sequence"/>
</dbReference>
<gene>
    <name evidence="4" type="ORF">CYLTODRAFT_395198</name>
</gene>
<proteinExistence type="predicted"/>
<name>A0A0D7BDE8_9AGAR</name>
<keyword evidence="2" id="KW-0812">Transmembrane</keyword>
<dbReference type="AlphaFoldDB" id="A0A0D7BDE8"/>
<keyword evidence="5" id="KW-1185">Reference proteome</keyword>
<dbReference type="EMBL" id="KN880500">
    <property type="protein sequence ID" value="KIY68533.1"/>
    <property type="molecule type" value="Genomic_DNA"/>
</dbReference>
<evidence type="ECO:0000313" key="4">
    <source>
        <dbReference type="EMBL" id="KIY68533.1"/>
    </source>
</evidence>
<evidence type="ECO:0000256" key="1">
    <source>
        <dbReference type="SAM" id="MobiDB-lite"/>
    </source>
</evidence>
<accession>A0A0D7BDE8</accession>
<protein>
    <recommendedName>
        <fullName evidence="6">Macrofage activating glyco protein</fullName>
    </recommendedName>
</protein>
<keyword evidence="2" id="KW-0472">Membrane</keyword>
<reference evidence="4 5" key="1">
    <citation type="journal article" date="2015" name="Fungal Genet. Biol.">
        <title>Evolution of novel wood decay mechanisms in Agaricales revealed by the genome sequences of Fistulina hepatica and Cylindrobasidium torrendii.</title>
        <authorList>
            <person name="Floudas D."/>
            <person name="Held B.W."/>
            <person name="Riley R."/>
            <person name="Nagy L.G."/>
            <person name="Koehler G."/>
            <person name="Ransdell A.S."/>
            <person name="Younus H."/>
            <person name="Chow J."/>
            <person name="Chiniquy J."/>
            <person name="Lipzen A."/>
            <person name="Tritt A."/>
            <person name="Sun H."/>
            <person name="Haridas S."/>
            <person name="LaButti K."/>
            <person name="Ohm R.A."/>
            <person name="Kues U."/>
            <person name="Blanchette R.A."/>
            <person name="Grigoriev I.V."/>
            <person name="Minto R.E."/>
            <person name="Hibbett D.S."/>
        </authorList>
    </citation>
    <scope>NUCLEOTIDE SEQUENCE [LARGE SCALE GENOMIC DNA]</scope>
    <source>
        <strain evidence="4 5">FP15055 ss-10</strain>
    </source>
</reference>
<sequence length="365" mass="38155">MAAVTLFTASLLAVGVQNVRAQEATGTYPATALAEKTFAYNDLPYQVDTDQGLIRGTQFGYNICNSTTAGQDSKCQTSIVNSISDFCLWAPDKLDIIANTEGEEVAWCTNDHGARLIPEGTITGLQVIETDEYVQMVGFINGPNINIEEGDFGGELDPHGADLRGNPMGGVVYSNHWSGNLDQVHEWHLFISSTSFCYRICKPDSANAPANCQHIYDRIGCAYNDPNDAKDGVFEVCKGDVGLAPGLYIENGQTMTYTQPAESLGAITSMPYTATIPPYSQCTTMTSKSLYTGIASVSGTAPTKSASGSQASATGSAASTSKHSGTATGSSSAAGSSSSPDSALSSVVIGGASIFSVILSAFFLA</sequence>
<keyword evidence="2" id="KW-1133">Transmembrane helix</keyword>
<dbReference type="STRING" id="1314674.A0A0D7BDE8"/>